<reference evidence="4" key="2">
    <citation type="submission" date="2021-04" db="EMBL/GenBank/DDBJ databases">
        <authorList>
            <person name="Gilroy R."/>
        </authorList>
    </citation>
    <scope>NUCLEOTIDE SEQUENCE</scope>
    <source>
        <strain evidence="4">ChiSjej1B19-5720</strain>
    </source>
</reference>
<dbReference type="InterPro" id="IPR050465">
    <property type="entry name" value="UPF0194_transport"/>
</dbReference>
<feature type="region of interest" description="Disordered" evidence="3">
    <location>
        <begin position="406"/>
        <end position="438"/>
    </location>
</feature>
<comment type="subcellular location">
    <subcellularLocation>
        <location evidence="1">Cell envelope</location>
    </subcellularLocation>
</comment>
<feature type="compositionally biased region" description="Low complexity" evidence="3">
    <location>
        <begin position="628"/>
        <end position="643"/>
    </location>
</feature>
<feature type="compositionally biased region" description="Polar residues" evidence="3">
    <location>
        <begin position="609"/>
        <end position="621"/>
    </location>
</feature>
<dbReference type="Gene3D" id="2.40.50.100">
    <property type="match status" value="1"/>
</dbReference>
<accession>A0A9D2RXE2</accession>
<evidence type="ECO:0000256" key="2">
    <source>
        <dbReference type="ARBA" id="ARBA00023054"/>
    </source>
</evidence>
<gene>
    <name evidence="4" type="ORF">IAA06_11720</name>
</gene>
<dbReference type="EMBL" id="DWYZ01000216">
    <property type="protein sequence ID" value="HJB29444.1"/>
    <property type="molecule type" value="Genomic_DNA"/>
</dbReference>
<protein>
    <submittedName>
        <fullName evidence="4">Biotin/lipoyl-binding protein</fullName>
    </submittedName>
</protein>
<dbReference type="AlphaFoldDB" id="A0A9D2RXE2"/>
<organism evidence="4 5">
    <name type="scientific">Candidatus Blautia faecavium</name>
    <dbReference type="NCBI Taxonomy" id="2838487"/>
    <lineage>
        <taxon>Bacteria</taxon>
        <taxon>Bacillati</taxon>
        <taxon>Bacillota</taxon>
        <taxon>Clostridia</taxon>
        <taxon>Lachnospirales</taxon>
        <taxon>Lachnospiraceae</taxon>
        <taxon>Blautia</taxon>
    </lineage>
</organism>
<keyword evidence="2" id="KW-0175">Coiled coil</keyword>
<feature type="compositionally biased region" description="Acidic residues" evidence="3">
    <location>
        <begin position="565"/>
        <end position="585"/>
    </location>
</feature>
<evidence type="ECO:0000313" key="5">
    <source>
        <dbReference type="Proteomes" id="UP000823842"/>
    </source>
</evidence>
<dbReference type="GO" id="GO:0030313">
    <property type="term" value="C:cell envelope"/>
    <property type="evidence" value="ECO:0007669"/>
    <property type="project" value="UniProtKB-SubCell"/>
</dbReference>
<evidence type="ECO:0000313" key="4">
    <source>
        <dbReference type="EMBL" id="HJB29444.1"/>
    </source>
</evidence>
<dbReference type="Proteomes" id="UP000823842">
    <property type="component" value="Unassembled WGS sequence"/>
</dbReference>
<dbReference type="PANTHER" id="PTHR32347">
    <property type="entry name" value="EFFLUX SYSTEM COMPONENT YKNX-RELATED"/>
    <property type="match status" value="1"/>
</dbReference>
<reference evidence="4" key="1">
    <citation type="journal article" date="2021" name="PeerJ">
        <title>Extensive microbial diversity within the chicken gut microbiome revealed by metagenomics and culture.</title>
        <authorList>
            <person name="Gilroy R."/>
            <person name="Ravi A."/>
            <person name="Getino M."/>
            <person name="Pursley I."/>
            <person name="Horton D.L."/>
            <person name="Alikhan N.F."/>
            <person name="Baker D."/>
            <person name="Gharbi K."/>
            <person name="Hall N."/>
            <person name="Watson M."/>
            <person name="Adriaenssens E.M."/>
            <person name="Foster-Nyarko E."/>
            <person name="Jarju S."/>
            <person name="Secka A."/>
            <person name="Antonio M."/>
            <person name="Oren A."/>
            <person name="Chaudhuri R.R."/>
            <person name="La Ragione R."/>
            <person name="Hildebrand F."/>
            <person name="Pallen M.J."/>
        </authorList>
    </citation>
    <scope>NUCLEOTIDE SEQUENCE</scope>
    <source>
        <strain evidence="4">ChiSjej1B19-5720</strain>
    </source>
</reference>
<evidence type="ECO:0000256" key="1">
    <source>
        <dbReference type="ARBA" id="ARBA00004196"/>
    </source>
</evidence>
<feature type="compositionally biased region" description="Polar residues" evidence="3">
    <location>
        <begin position="657"/>
        <end position="667"/>
    </location>
</feature>
<feature type="compositionally biased region" description="Polar residues" evidence="3">
    <location>
        <begin position="406"/>
        <end position="415"/>
    </location>
</feature>
<comment type="caution">
    <text evidence="4">The sequence shown here is derived from an EMBL/GenBank/DDBJ whole genome shotgun (WGS) entry which is preliminary data.</text>
</comment>
<proteinExistence type="predicted"/>
<sequence>MRRRSKKEELPASIRKKSSWKIKLIAAAAVAAIAAGSGGTIFLRYQSSMAMERPEGTASSVTEVTAQLGNISNTIVGTGNLEADTPVETQIPSGITVSKVYVESGDQVSEGDVLAEVDSVSVLTAIEETQEQIQEIDSQINELLDDTQEEEITATVGGRVKRIFIEEDGDIAQCMLENGALMLLSIDGKMAVDLEDTTAETAKEDTVTVTLSDGTQVEGTVEETDGTSCTITMTDSGVGMDDTAVVTNEQGVELGTGTVYIHQQLEVTGSMGTVTEIQVAEDEAVESDETLLTLASSEETAEYQSLLASHTALANRLTELLVLSQDGYIKADMDGTVEEVYVSGESVEEDNAVSASQSIAASSMSYSQSSKNLNSSQNSGYAAAVMYDKENSGESFSTVPTVLRTSSMDQEASLSSEEENSQAFNDGESEEGNPVSAASWQEAAAYTADETASVVLYLTVANSADSNAQTLGILSPVTGNTPQQQIVSADGSYTGTITWTPEDSVFAAASTYQASVVLYAAEGYCFAADSISSDGQGVLSGITLLEDGMSLSFQITFPQTAGENDSAEEEPESGENQNEDMEDLLTDGTSDGQENEGDGNLSGNGVNGTGENVSGNSQNTNSAGSGGTAFTQSSGQQSAASGTVQTTASGHAETADTGESASQTADSELNSYTSVFSISGDEEMILTINVDELDINSVSEGQEAQVTFDAIEEGIFQGNVTKVEIPLLPAEE</sequence>
<name>A0A9D2RXE2_9FIRM</name>
<feature type="region of interest" description="Disordered" evidence="3">
    <location>
        <begin position="559"/>
        <end position="667"/>
    </location>
</feature>
<dbReference type="Gene3D" id="2.40.30.170">
    <property type="match status" value="1"/>
</dbReference>
<evidence type="ECO:0000256" key="3">
    <source>
        <dbReference type="SAM" id="MobiDB-lite"/>
    </source>
</evidence>